<reference evidence="2" key="1">
    <citation type="submission" date="2021-08" db="EMBL/GenBank/DDBJ databases">
        <authorList>
            <person name="Stevens D.C."/>
        </authorList>
    </citation>
    <scope>NUCLEOTIDE SEQUENCE</scope>
    <source>
        <strain evidence="2">DSM 53165</strain>
    </source>
</reference>
<protein>
    <submittedName>
        <fullName evidence="2">Uncharacterized protein</fullName>
    </submittedName>
</protein>
<feature type="region of interest" description="Disordered" evidence="1">
    <location>
        <begin position="114"/>
        <end position="175"/>
    </location>
</feature>
<feature type="compositionally biased region" description="Pro residues" evidence="1">
    <location>
        <begin position="151"/>
        <end position="162"/>
    </location>
</feature>
<gene>
    <name evidence="2" type="ORF">K7C98_12980</name>
</gene>
<accession>A0ABS7TPM9</accession>
<proteinExistence type="predicted"/>
<keyword evidence="3" id="KW-1185">Reference proteome</keyword>
<evidence type="ECO:0000313" key="2">
    <source>
        <dbReference type="EMBL" id="MBZ5710172.1"/>
    </source>
</evidence>
<feature type="compositionally biased region" description="Low complexity" evidence="1">
    <location>
        <begin position="141"/>
        <end position="150"/>
    </location>
</feature>
<evidence type="ECO:0000256" key="1">
    <source>
        <dbReference type="SAM" id="MobiDB-lite"/>
    </source>
</evidence>
<name>A0ABS7TPM9_9BACT</name>
<comment type="caution">
    <text evidence="2">The sequence shown here is derived from an EMBL/GenBank/DDBJ whole genome shotgun (WGS) entry which is preliminary data.</text>
</comment>
<evidence type="ECO:0000313" key="3">
    <source>
        <dbReference type="Proteomes" id="UP001139031"/>
    </source>
</evidence>
<dbReference type="EMBL" id="JAIRAU010000012">
    <property type="protein sequence ID" value="MBZ5710172.1"/>
    <property type="molecule type" value="Genomic_DNA"/>
</dbReference>
<dbReference type="RefSeq" id="WP_224191944.1">
    <property type="nucleotide sequence ID" value="NZ_JAIRAU010000012.1"/>
</dbReference>
<sequence length="353" mass="36787">MILRAASLGLFGLAQVPEPPPAEVEVRWTAPPECPDRAALLRGIAERRGQPLVPGQARIDARITRAGSRYVLRLDLQTGARHERRELGADACAPLVDATALRIALAVDAATEAAAEVEEPEAAPVEPSPASEPPEARDSEPSAPASEASPVPVPPPLAPPPGSRAEAPVAAPPDRAVSRAAAPGGLVRVHGGPEYGAVPGLSGALGLALGLLWPRLRVELQGTFVAPRRRELPQADLRAWLLAASVQFCARLGRGALEFPLCGGVEAGGVRGVARGPAIDRAAFGPWVGGVLSAGVAWRFHPRLALSAALQGVAAVRPSFQLRDPGPTVVLFEPSPVSGRLLVGLELRIRDRR</sequence>
<dbReference type="Proteomes" id="UP001139031">
    <property type="component" value="Unassembled WGS sequence"/>
</dbReference>
<organism evidence="2 3">
    <name type="scientific">Nannocystis pusilla</name>
    <dbReference type="NCBI Taxonomy" id="889268"/>
    <lineage>
        <taxon>Bacteria</taxon>
        <taxon>Pseudomonadati</taxon>
        <taxon>Myxococcota</taxon>
        <taxon>Polyangia</taxon>
        <taxon>Nannocystales</taxon>
        <taxon>Nannocystaceae</taxon>
        <taxon>Nannocystis</taxon>
    </lineage>
</organism>